<sequence length="255" mass="29517">MKPTPKEEQRALRFLQRNQLTPEQIAGFSFMQRHTPEPDRHSRANVYGPGILTLRLKSGGEKILIVHLRNHPTALVRTLVGRGIAFDNHPDITAGGRGPAQPVVYRRLSLYQFWYFVLFVLCLSMAFHTLNAGPWAGIVLPVLFFGMSLYSIYLLQVRFCYLRLEAERLTIVSAGREIHYAYDDLLKVNFDFAREPNATHVMEVLDNTYRYRLYYIGRVPRTKLQEIAEHLRQAGIDATCSLNDEKRHYHDVYHG</sequence>
<dbReference type="EMBL" id="DYVX01000016">
    <property type="protein sequence ID" value="HJF91222.1"/>
    <property type="molecule type" value="Genomic_DNA"/>
</dbReference>
<evidence type="ECO:0000313" key="2">
    <source>
        <dbReference type="EMBL" id="HJF91222.1"/>
    </source>
</evidence>
<dbReference type="Proteomes" id="UP000717835">
    <property type="component" value="Unassembled WGS sequence"/>
</dbReference>
<name>A0A921HWX8_9BACT</name>
<feature type="transmembrane region" description="Helical" evidence="1">
    <location>
        <begin position="136"/>
        <end position="155"/>
    </location>
</feature>
<keyword evidence="1" id="KW-1133">Transmembrane helix</keyword>
<organism evidence="2 3">
    <name type="scientific">Mediterranea massiliensis</name>
    <dbReference type="NCBI Taxonomy" id="1841865"/>
    <lineage>
        <taxon>Bacteria</taxon>
        <taxon>Pseudomonadati</taxon>
        <taxon>Bacteroidota</taxon>
        <taxon>Bacteroidia</taxon>
        <taxon>Bacteroidales</taxon>
        <taxon>Bacteroidaceae</taxon>
        <taxon>Mediterranea</taxon>
    </lineage>
</organism>
<feature type="transmembrane region" description="Helical" evidence="1">
    <location>
        <begin position="113"/>
        <end position="130"/>
    </location>
</feature>
<keyword evidence="1" id="KW-0472">Membrane</keyword>
<dbReference type="RefSeq" id="WP_072546309.1">
    <property type="nucleotide sequence ID" value="NZ_CAUDDV010000014.1"/>
</dbReference>
<evidence type="ECO:0000256" key="1">
    <source>
        <dbReference type="SAM" id="Phobius"/>
    </source>
</evidence>
<protein>
    <submittedName>
        <fullName evidence="2">Uncharacterized protein</fullName>
    </submittedName>
</protein>
<accession>A0A921HWX8</accession>
<gene>
    <name evidence="2" type="ORF">K8W02_02360</name>
</gene>
<keyword evidence="1" id="KW-0812">Transmembrane</keyword>
<evidence type="ECO:0000313" key="3">
    <source>
        <dbReference type="Proteomes" id="UP000717835"/>
    </source>
</evidence>
<dbReference type="OrthoDB" id="1041713at2"/>
<proteinExistence type="predicted"/>
<reference evidence="2" key="2">
    <citation type="submission" date="2021-09" db="EMBL/GenBank/DDBJ databases">
        <authorList>
            <person name="Gilroy R."/>
        </authorList>
    </citation>
    <scope>NUCLEOTIDE SEQUENCE</scope>
    <source>
        <strain evidence="2">CHK55-1828</strain>
    </source>
</reference>
<comment type="caution">
    <text evidence="2">The sequence shown here is derived from an EMBL/GenBank/DDBJ whole genome shotgun (WGS) entry which is preliminary data.</text>
</comment>
<reference evidence="2" key="1">
    <citation type="journal article" date="2021" name="PeerJ">
        <title>Extensive microbial diversity within the chicken gut microbiome revealed by metagenomics and culture.</title>
        <authorList>
            <person name="Gilroy R."/>
            <person name="Ravi A."/>
            <person name="Getino M."/>
            <person name="Pursley I."/>
            <person name="Horton D.L."/>
            <person name="Alikhan N.F."/>
            <person name="Baker D."/>
            <person name="Gharbi K."/>
            <person name="Hall N."/>
            <person name="Watson M."/>
            <person name="Adriaenssens E.M."/>
            <person name="Foster-Nyarko E."/>
            <person name="Jarju S."/>
            <person name="Secka A."/>
            <person name="Antonio M."/>
            <person name="Oren A."/>
            <person name="Chaudhuri R.R."/>
            <person name="La Ragione R."/>
            <person name="Hildebrand F."/>
            <person name="Pallen M.J."/>
        </authorList>
    </citation>
    <scope>NUCLEOTIDE SEQUENCE</scope>
    <source>
        <strain evidence="2">CHK55-1828</strain>
    </source>
</reference>
<dbReference type="AlphaFoldDB" id="A0A921HWX8"/>